<evidence type="ECO:0000313" key="2">
    <source>
        <dbReference type="EMBL" id="TCN28056.1"/>
    </source>
</evidence>
<dbReference type="EMBL" id="SLVV01000001">
    <property type="protein sequence ID" value="TCN28056.1"/>
    <property type="molecule type" value="Genomic_DNA"/>
</dbReference>
<comment type="caution">
    <text evidence="2">The sequence shown here is derived from an EMBL/GenBank/DDBJ whole genome shotgun (WGS) entry which is preliminary data.</text>
</comment>
<gene>
    <name evidence="2" type="ORF">EV146_101387</name>
</gene>
<accession>A0A4R2BLW3</accession>
<sequence>MYEEQNGERETPKRSSSGVMKTKTEEGNPRKGPHRMYEEQNGEREF</sequence>
<proteinExistence type="predicted"/>
<protein>
    <submittedName>
        <fullName evidence="2">Uncharacterized protein</fullName>
    </submittedName>
</protein>
<evidence type="ECO:0000313" key="3">
    <source>
        <dbReference type="Proteomes" id="UP000295689"/>
    </source>
</evidence>
<evidence type="ECO:0000256" key="1">
    <source>
        <dbReference type="SAM" id="MobiDB-lite"/>
    </source>
</evidence>
<keyword evidence="3" id="KW-1185">Reference proteome</keyword>
<reference evidence="2 3" key="1">
    <citation type="journal article" date="2015" name="Stand. Genomic Sci.">
        <title>Genomic Encyclopedia of Bacterial and Archaeal Type Strains, Phase III: the genomes of soil and plant-associated and newly described type strains.</title>
        <authorList>
            <person name="Whitman W.B."/>
            <person name="Woyke T."/>
            <person name="Klenk H.P."/>
            <person name="Zhou Y."/>
            <person name="Lilburn T.G."/>
            <person name="Beck B.J."/>
            <person name="De Vos P."/>
            <person name="Vandamme P."/>
            <person name="Eisen J.A."/>
            <person name="Garrity G."/>
            <person name="Hugenholtz P."/>
            <person name="Kyrpides N.C."/>
        </authorList>
    </citation>
    <scope>NUCLEOTIDE SEQUENCE [LARGE SCALE GENOMIC DNA]</scope>
    <source>
        <strain evidence="2 3">CV53</strain>
    </source>
</reference>
<dbReference type="AlphaFoldDB" id="A0A4R2BLW3"/>
<feature type="compositionally biased region" description="Basic and acidic residues" evidence="1">
    <location>
        <begin position="1"/>
        <end position="13"/>
    </location>
</feature>
<organism evidence="2 3">
    <name type="scientific">Mesobacillus foraminis</name>
    <dbReference type="NCBI Taxonomy" id="279826"/>
    <lineage>
        <taxon>Bacteria</taxon>
        <taxon>Bacillati</taxon>
        <taxon>Bacillota</taxon>
        <taxon>Bacilli</taxon>
        <taxon>Bacillales</taxon>
        <taxon>Bacillaceae</taxon>
        <taxon>Mesobacillus</taxon>
    </lineage>
</organism>
<name>A0A4R2BLW3_9BACI</name>
<feature type="region of interest" description="Disordered" evidence="1">
    <location>
        <begin position="1"/>
        <end position="46"/>
    </location>
</feature>
<feature type="compositionally biased region" description="Basic and acidic residues" evidence="1">
    <location>
        <begin position="22"/>
        <end position="46"/>
    </location>
</feature>
<dbReference type="Proteomes" id="UP000295689">
    <property type="component" value="Unassembled WGS sequence"/>
</dbReference>